<organism evidence="1 2">
    <name type="scientific">Pseudomonas mosselii</name>
    <dbReference type="NCBI Taxonomy" id="78327"/>
    <lineage>
        <taxon>Bacteria</taxon>
        <taxon>Pseudomonadati</taxon>
        <taxon>Pseudomonadota</taxon>
        <taxon>Gammaproteobacteria</taxon>
        <taxon>Pseudomonadales</taxon>
        <taxon>Pseudomonadaceae</taxon>
        <taxon>Pseudomonas</taxon>
    </lineage>
</organism>
<evidence type="ECO:0000313" key="1">
    <source>
        <dbReference type="EMBL" id="MDH1630081.1"/>
    </source>
</evidence>
<sequence length="48" mass="5216">MSNFSQAANVEGQVPRLDPGNAAMLLIESYTKAQSVVIGHEQLDSQRN</sequence>
<gene>
    <name evidence="1" type="ORF">N5I14_07440</name>
</gene>
<dbReference type="RefSeq" id="WP_280081288.1">
    <property type="nucleotide sequence ID" value="NZ_JAOCGG010000010.1"/>
</dbReference>
<name>A0AA42RWU9_9PSED</name>
<dbReference type="EMBL" id="JAOCGG010000010">
    <property type="protein sequence ID" value="MDH1630081.1"/>
    <property type="molecule type" value="Genomic_DNA"/>
</dbReference>
<proteinExistence type="predicted"/>
<dbReference type="Proteomes" id="UP001160882">
    <property type="component" value="Unassembled WGS sequence"/>
</dbReference>
<comment type="caution">
    <text evidence="1">The sequence shown here is derived from an EMBL/GenBank/DDBJ whole genome shotgun (WGS) entry which is preliminary data.</text>
</comment>
<reference evidence="1" key="1">
    <citation type="submission" date="2022-09" db="EMBL/GenBank/DDBJ databases">
        <title>Intensive care unit water sources are persistently colonized with multi-drug resistant bacteria and are the site of extensive horizontal gene transfer of antibiotic resistance genes.</title>
        <authorList>
            <person name="Diorio-Toth L."/>
        </authorList>
    </citation>
    <scope>NUCLEOTIDE SEQUENCE</scope>
    <source>
        <strain evidence="1">GD03782</strain>
    </source>
</reference>
<accession>A0AA42RWU9</accession>
<protein>
    <submittedName>
        <fullName evidence="1">Uncharacterized protein</fullName>
    </submittedName>
</protein>
<dbReference type="AlphaFoldDB" id="A0AA42RWU9"/>
<evidence type="ECO:0000313" key="2">
    <source>
        <dbReference type="Proteomes" id="UP001160882"/>
    </source>
</evidence>